<evidence type="ECO:0000313" key="2">
    <source>
        <dbReference type="Proteomes" id="UP000635606"/>
    </source>
</evidence>
<reference evidence="1" key="1">
    <citation type="submission" date="2021-01" db="EMBL/GenBank/DDBJ databases">
        <title>Whole genome shotgun sequence of Virgisporangium ochraceum NBRC 16418.</title>
        <authorList>
            <person name="Komaki H."/>
            <person name="Tamura T."/>
        </authorList>
    </citation>
    <scope>NUCLEOTIDE SEQUENCE</scope>
    <source>
        <strain evidence="1">NBRC 16418</strain>
    </source>
</reference>
<comment type="caution">
    <text evidence="1">The sequence shown here is derived from an EMBL/GenBank/DDBJ whole genome shotgun (WGS) entry which is preliminary data.</text>
</comment>
<protein>
    <recommendedName>
        <fullName evidence="3">Amino acid transporter</fullName>
    </recommendedName>
</protein>
<evidence type="ECO:0008006" key="3">
    <source>
        <dbReference type="Google" id="ProtNLM"/>
    </source>
</evidence>
<organism evidence="1 2">
    <name type="scientific">Virgisporangium ochraceum</name>
    <dbReference type="NCBI Taxonomy" id="65505"/>
    <lineage>
        <taxon>Bacteria</taxon>
        <taxon>Bacillati</taxon>
        <taxon>Actinomycetota</taxon>
        <taxon>Actinomycetes</taxon>
        <taxon>Micromonosporales</taxon>
        <taxon>Micromonosporaceae</taxon>
        <taxon>Virgisporangium</taxon>
    </lineage>
</organism>
<gene>
    <name evidence="1" type="ORF">Voc01_016330</name>
</gene>
<dbReference type="Pfam" id="PF10706">
    <property type="entry name" value="Aminoglyc_resit"/>
    <property type="match status" value="1"/>
</dbReference>
<evidence type="ECO:0000313" key="1">
    <source>
        <dbReference type="EMBL" id="GIJ66716.1"/>
    </source>
</evidence>
<dbReference type="InterPro" id="IPR019646">
    <property type="entry name" value="Aminoglyc_AdlTrfase"/>
</dbReference>
<dbReference type="EMBL" id="BOPH01000020">
    <property type="protein sequence ID" value="GIJ66716.1"/>
    <property type="molecule type" value="Genomic_DNA"/>
</dbReference>
<dbReference type="Gene3D" id="3.30.460.40">
    <property type="match status" value="1"/>
</dbReference>
<dbReference type="Proteomes" id="UP000635606">
    <property type="component" value="Unassembled WGS sequence"/>
</dbReference>
<name>A0A8J4E9G6_9ACTN</name>
<keyword evidence="2" id="KW-1185">Reference proteome</keyword>
<sequence length="211" mass="24168">MPLVRHDTIVPVTPDIDAWDAWSPRQVAARLAGIDLPWCVAAGWALDLFRGGQTRPHGDLEFTVPAARWPDVAARFGELDFWVPCDGVVHPATERTLREEHQTWAWEPSVGRWRFDVFREPHEGDVWICRRDPRIRMPFADLVEHDADGIPYLAPEIALLFKAKARRDKDEADFAGVLPLLDTRRRAWLDDALALVHPDHPWRAALSRPSR</sequence>
<dbReference type="AlphaFoldDB" id="A0A8J4E9G6"/>
<proteinExistence type="predicted"/>
<accession>A0A8J4E9G6</accession>